<name>A0ACA9M2I8_9GLOM</name>
<protein>
    <submittedName>
        <fullName evidence="1">2381_t:CDS:1</fullName>
    </submittedName>
</protein>
<reference evidence="1" key="1">
    <citation type="submission" date="2021-06" db="EMBL/GenBank/DDBJ databases">
        <authorList>
            <person name="Kallberg Y."/>
            <person name="Tangrot J."/>
            <person name="Rosling A."/>
        </authorList>
    </citation>
    <scope>NUCLEOTIDE SEQUENCE</scope>
    <source>
        <strain evidence="1">AU212A</strain>
    </source>
</reference>
<proteinExistence type="predicted"/>
<evidence type="ECO:0000313" key="2">
    <source>
        <dbReference type="Proteomes" id="UP000789860"/>
    </source>
</evidence>
<keyword evidence="2" id="KW-1185">Reference proteome</keyword>
<accession>A0ACA9M2I8</accession>
<comment type="caution">
    <text evidence="1">The sequence shown here is derived from an EMBL/GenBank/DDBJ whole genome shotgun (WGS) entry which is preliminary data.</text>
</comment>
<feature type="non-terminal residue" evidence="1">
    <location>
        <position position="1"/>
    </location>
</feature>
<sequence length="148" mass="17172">NQNNMERMEQEVSDLISLSDSEPESKEYLEVSQHSLTETIYKQKQKLSTQSNIRQMFQKMVATDPKRKATSLITILRPFAEATELLGGSKYATISFMYSTIIVIKQKLLTYNNNLNIDFDFSCNVFDDDVVYEGNEELEENYESSKKR</sequence>
<organism evidence="1 2">
    <name type="scientific">Scutellospora calospora</name>
    <dbReference type="NCBI Taxonomy" id="85575"/>
    <lineage>
        <taxon>Eukaryota</taxon>
        <taxon>Fungi</taxon>
        <taxon>Fungi incertae sedis</taxon>
        <taxon>Mucoromycota</taxon>
        <taxon>Glomeromycotina</taxon>
        <taxon>Glomeromycetes</taxon>
        <taxon>Diversisporales</taxon>
        <taxon>Gigasporaceae</taxon>
        <taxon>Scutellospora</taxon>
    </lineage>
</organism>
<dbReference type="EMBL" id="CAJVPM010009646">
    <property type="protein sequence ID" value="CAG8565957.1"/>
    <property type="molecule type" value="Genomic_DNA"/>
</dbReference>
<gene>
    <name evidence="1" type="ORF">SCALOS_LOCUS5674</name>
</gene>
<evidence type="ECO:0000313" key="1">
    <source>
        <dbReference type="EMBL" id="CAG8565957.1"/>
    </source>
</evidence>
<dbReference type="Proteomes" id="UP000789860">
    <property type="component" value="Unassembled WGS sequence"/>
</dbReference>